<keyword evidence="1 2" id="KW-0175">Coiled coil</keyword>
<feature type="compositionally biased region" description="Polar residues" evidence="3">
    <location>
        <begin position="125"/>
        <end position="143"/>
    </location>
</feature>
<feature type="region of interest" description="Disordered" evidence="3">
    <location>
        <begin position="1197"/>
        <end position="1249"/>
    </location>
</feature>
<feature type="region of interest" description="Disordered" evidence="3">
    <location>
        <begin position="119"/>
        <end position="163"/>
    </location>
</feature>
<dbReference type="GO" id="GO:0072318">
    <property type="term" value="P:clathrin coat disassembly"/>
    <property type="evidence" value="ECO:0007669"/>
    <property type="project" value="TreeGrafter"/>
</dbReference>
<accession>A0A200Q9F1</accession>
<evidence type="ECO:0000313" key="5">
    <source>
        <dbReference type="Proteomes" id="UP000195402"/>
    </source>
</evidence>
<dbReference type="OrthoDB" id="1717591at2759"/>
<feature type="coiled-coil region" evidence="2">
    <location>
        <begin position="441"/>
        <end position="472"/>
    </location>
</feature>
<evidence type="ECO:0008006" key="6">
    <source>
        <dbReference type="Google" id="ProtNLM"/>
    </source>
</evidence>
<feature type="region of interest" description="Disordered" evidence="3">
    <location>
        <begin position="1343"/>
        <end position="1387"/>
    </location>
</feature>
<gene>
    <name evidence="4" type="ORF">BVC80_1117g72</name>
</gene>
<dbReference type="Gene3D" id="1.10.287.110">
    <property type="entry name" value="DnaJ domain"/>
    <property type="match status" value="1"/>
</dbReference>
<dbReference type="InterPro" id="IPR036869">
    <property type="entry name" value="J_dom_sf"/>
</dbReference>
<feature type="region of interest" description="Disordered" evidence="3">
    <location>
        <begin position="1084"/>
        <end position="1106"/>
    </location>
</feature>
<feature type="region of interest" description="Disordered" evidence="3">
    <location>
        <begin position="1265"/>
        <end position="1303"/>
    </location>
</feature>
<feature type="region of interest" description="Disordered" evidence="3">
    <location>
        <begin position="693"/>
        <end position="976"/>
    </location>
</feature>
<dbReference type="GO" id="GO:0072583">
    <property type="term" value="P:clathrin-dependent endocytosis"/>
    <property type="evidence" value="ECO:0007669"/>
    <property type="project" value="TreeGrafter"/>
</dbReference>
<dbReference type="GO" id="GO:0030276">
    <property type="term" value="F:clathrin binding"/>
    <property type="evidence" value="ECO:0007669"/>
    <property type="project" value="TreeGrafter"/>
</dbReference>
<comment type="caution">
    <text evidence="4">The sequence shown here is derived from an EMBL/GenBank/DDBJ whole genome shotgun (WGS) entry which is preliminary data.</text>
</comment>
<feature type="compositionally biased region" description="Low complexity" evidence="3">
    <location>
        <begin position="1371"/>
        <end position="1387"/>
    </location>
</feature>
<dbReference type="STRING" id="56857.A0A200Q9F1"/>
<proteinExistence type="predicted"/>
<dbReference type="FunFam" id="1.10.287.110:FF:000009">
    <property type="entry name" value="Auxilin-related protein 1"/>
    <property type="match status" value="1"/>
</dbReference>
<feature type="compositionally biased region" description="Polar residues" evidence="3">
    <location>
        <begin position="151"/>
        <end position="163"/>
    </location>
</feature>
<evidence type="ECO:0000313" key="4">
    <source>
        <dbReference type="EMBL" id="OVA07064.1"/>
    </source>
</evidence>
<dbReference type="InParanoid" id="A0A200Q9F1"/>
<reference evidence="4 5" key="1">
    <citation type="journal article" date="2017" name="Mol. Plant">
        <title>The Genome of Medicinal Plant Macleaya cordata Provides New Insights into Benzylisoquinoline Alkaloids Metabolism.</title>
        <authorList>
            <person name="Liu X."/>
            <person name="Liu Y."/>
            <person name="Huang P."/>
            <person name="Ma Y."/>
            <person name="Qing Z."/>
            <person name="Tang Q."/>
            <person name="Cao H."/>
            <person name="Cheng P."/>
            <person name="Zheng Y."/>
            <person name="Yuan Z."/>
            <person name="Zhou Y."/>
            <person name="Liu J."/>
            <person name="Tang Z."/>
            <person name="Zhuo Y."/>
            <person name="Zhang Y."/>
            <person name="Yu L."/>
            <person name="Huang J."/>
            <person name="Yang P."/>
            <person name="Peng Q."/>
            <person name="Zhang J."/>
            <person name="Jiang W."/>
            <person name="Zhang Z."/>
            <person name="Lin K."/>
            <person name="Ro D.K."/>
            <person name="Chen X."/>
            <person name="Xiong X."/>
            <person name="Shang Y."/>
            <person name="Huang S."/>
            <person name="Zeng J."/>
        </authorList>
    </citation>
    <scope>NUCLEOTIDE SEQUENCE [LARGE SCALE GENOMIC DNA]</scope>
    <source>
        <strain evidence="5">cv. BLH2017</strain>
        <tissue evidence="4">Root</tissue>
    </source>
</reference>
<dbReference type="EMBL" id="MVGT01002651">
    <property type="protein sequence ID" value="OVA07064.1"/>
    <property type="molecule type" value="Genomic_DNA"/>
</dbReference>
<evidence type="ECO:0000256" key="3">
    <source>
        <dbReference type="SAM" id="MobiDB-lite"/>
    </source>
</evidence>
<dbReference type="SUPFAM" id="SSF46565">
    <property type="entry name" value="Chaperone J-domain"/>
    <property type="match status" value="1"/>
</dbReference>
<dbReference type="PANTHER" id="PTHR23172:SF87">
    <property type="entry name" value="CHAPERONE DNAJ-DOMAIN SUPERFAMILY PROTEIN"/>
    <property type="match status" value="1"/>
</dbReference>
<feature type="region of interest" description="Disordered" evidence="3">
    <location>
        <begin position="1"/>
        <end position="20"/>
    </location>
</feature>
<evidence type="ECO:0000256" key="2">
    <source>
        <dbReference type="SAM" id="Coils"/>
    </source>
</evidence>
<feature type="coiled-coil region" evidence="2">
    <location>
        <begin position="1408"/>
        <end position="1447"/>
    </location>
</feature>
<dbReference type="GO" id="GO:0031982">
    <property type="term" value="C:vesicle"/>
    <property type="evidence" value="ECO:0007669"/>
    <property type="project" value="TreeGrafter"/>
</dbReference>
<dbReference type="OMA" id="DSGWHPI"/>
<protein>
    <recommendedName>
        <fullName evidence="6">DnaJ domain</fullName>
    </recommendedName>
</protein>
<organism evidence="4 5">
    <name type="scientific">Macleaya cordata</name>
    <name type="common">Five-seeded plume-poppy</name>
    <name type="synonym">Bocconia cordata</name>
    <dbReference type="NCBI Taxonomy" id="56857"/>
    <lineage>
        <taxon>Eukaryota</taxon>
        <taxon>Viridiplantae</taxon>
        <taxon>Streptophyta</taxon>
        <taxon>Embryophyta</taxon>
        <taxon>Tracheophyta</taxon>
        <taxon>Spermatophyta</taxon>
        <taxon>Magnoliopsida</taxon>
        <taxon>Ranunculales</taxon>
        <taxon>Papaveraceae</taxon>
        <taxon>Papaveroideae</taxon>
        <taxon>Macleaya</taxon>
    </lineage>
</organism>
<feature type="region of interest" description="Disordered" evidence="3">
    <location>
        <begin position="1172"/>
        <end position="1191"/>
    </location>
</feature>
<dbReference type="Proteomes" id="UP000195402">
    <property type="component" value="Unassembled WGS sequence"/>
</dbReference>
<dbReference type="FunCoup" id="A0A200Q9F1">
    <property type="interactions" value="63"/>
</dbReference>
<dbReference type="PANTHER" id="PTHR23172">
    <property type="entry name" value="AUXILIN/CYCLIN G-ASSOCIATED KINASE-RELATED"/>
    <property type="match status" value="1"/>
</dbReference>
<sequence>MADFSHSLQRTQPSATLSKKISSNGNGFTAKTVYDDVFGGPPKFGVPTFSSRIDDYNEIFGSFHSSRVSSIPILDLPIVDESDFAIDVRNSKFDYSEVFGGFNGLDFAVSYEELLAEPKGVEGGESSSDDVWTSAETGSPSEGSSEDPACSENNQAFSNEESYQSLDGSKQFNMLYHKTNQISREDGISATTHIAELNSVPAFTFVVDESIPLQKAEMEKTMPQVTKLCSHDVDFGGQVMGGKHLEEAMSDQPVCNTVTEISESDPKHQSNHLQETMSHQPVCNTVTEISESDPKHQSNHLKETMSHQPVCHTVTEISESDLKHQSNHLKETMSHQPVCYTVTQISDTDLKHKKNPGVNETFPTKAFLTVSEINLRTLPSHVPPPSRPPPKLSIKQGDSKRLMASNFKASENYVLERGVGDGSPPFFDVEVDASSSAAASAAAMKEAMEKAQARLKSAKESMERKRDGLQNRKKLGLKNDFKVEERREGETTHDAHWLKEKAHGTLERVNNEMKGFAMDDRQKTTRVVQVSPDFQVAAKLVNASKELVEQKHGEEYRSTQESHKREEGTGEWKVEEQYYELVQTDKLTTAMEVPKHEKMEDSISTQRVQEYKMKAAKMAFDHQEKNDRKSKAVKEVCKGEKDRAELGVAEEACKWEEHEKKIKAVQEREKYMKELNAAQEVCNWEENEKNVRVELEGKEHDEEEKVSHEREENEKKLKESREREEHEKQLRQAREKEEYEMKMKKIREQEEHEKKQKEAREREVNEKREKMAREREENEKRLKEAREQEENEKRLKEAREQEESVKRLKEAREQEESEKRLKEAHEREENEKRQKEAHEREENAKRLKEAHELEEREKQREARDRERKENEKRLKEDRERKENEKRLNEAREREENEKRLNEAREREENERRLKEARDREENERRLKEVRDKEENEKRLKEVCEREEKERRMKEARSQEENEMRQQEHKREDNEKKLKAAQEDLVHLEDERNLKTWTESLESEQKLKLANEVCKQDEDKKLNATREACKQEQDTYVDQSAPEHEEIGKTMESAKRASENGRELKAAEKVLNDQDGNYRLEVKHVDRSDPEHEELENKKRVASEAKLQDNEKYLGEPQAAVLQEKNVRNKKSYQGAIDQEENKIKYNGVHGKKELVENGKKMEAAYPTNVAEERGEKLKMGPGVNISQDTERKEKILSESILTEEKEKEERMQREREREKERLRKVEEDREREREREKDRMAVERATREARERAFADARERAERAAVERATAEARQRAMAEARERLEKASAEAREKSLAEKASTEARIRVERAAVERATAEARERAAEKAKAEKVAFGARERAERTFSEKFSATPRDSGMKHSYSSSDLRDSQVQSSSSSSSFQRYPSSSNLGASYVSEKFQGAEIESAQRCKARLERHQRTVERAAKALAEKNMRDLLAQREQAERNRFAETLDAEVKRWSSGKEGNLRALLSTLQYILGPESGWQPIPLTEVITAIAVKKAYRKATLCVHPDKLQQRGASIQQKYICEKVFDLLKVHPLALSFSFLIIYLNSRCASHESVN</sequence>
<dbReference type="GO" id="GO:0005737">
    <property type="term" value="C:cytoplasm"/>
    <property type="evidence" value="ECO:0007669"/>
    <property type="project" value="TreeGrafter"/>
</dbReference>
<name>A0A200Q9F1_MACCD</name>
<evidence type="ECO:0000256" key="1">
    <source>
        <dbReference type="ARBA" id="ARBA00023054"/>
    </source>
</evidence>
<keyword evidence="5" id="KW-1185">Reference proteome</keyword>